<reference evidence="2 3" key="1">
    <citation type="submission" date="2019-12" db="EMBL/GenBank/DDBJ databases">
        <title>Genomic-based taxomic classification of the family Erythrobacteraceae.</title>
        <authorList>
            <person name="Xu L."/>
        </authorList>
    </citation>
    <scope>NUCLEOTIDE SEQUENCE [LARGE SCALE GENOMIC DNA]</scope>
    <source>
        <strain evidence="2 3">JCM 17468</strain>
    </source>
</reference>
<comment type="caution">
    <text evidence="2">The sequence shown here is derived from an EMBL/GenBank/DDBJ whole genome shotgun (WGS) entry which is preliminary data.</text>
</comment>
<dbReference type="EMBL" id="WTYD01000002">
    <property type="protein sequence ID" value="MXO54928.1"/>
    <property type="molecule type" value="Genomic_DNA"/>
</dbReference>
<keyword evidence="3" id="KW-1185">Reference proteome</keyword>
<feature type="transmembrane region" description="Helical" evidence="1">
    <location>
        <begin position="61"/>
        <end position="78"/>
    </location>
</feature>
<proteinExistence type="predicted"/>
<dbReference type="AlphaFoldDB" id="A0A844YDA1"/>
<dbReference type="RefSeq" id="WP_160661784.1">
    <property type="nucleotide sequence ID" value="NZ_BAABDV010000001.1"/>
</dbReference>
<accession>A0A844YDA1</accession>
<organism evidence="2 3">
    <name type="scientific">Qipengyuania pelagi</name>
    <dbReference type="NCBI Taxonomy" id="994320"/>
    <lineage>
        <taxon>Bacteria</taxon>
        <taxon>Pseudomonadati</taxon>
        <taxon>Pseudomonadota</taxon>
        <taxon>Alphaproteobacteria</taxon>
        <taxon>Sphingomonadales</taxon>
        <taxon>Erythrobacteraceae</taxon>
        <taxon>Qipengyuania</taxon>
    </lineage>
</organism>
<keyword evidence="1" id="KW-0812">Transmembrane</keyword>
<name>A0A844YDA1_9SPHN</name>
<evidence type="ECO:0000313" key="2">
    <source>
        <dbReference type="EMBL" id="MXO54928.1"/>
    </source>
</evidence>
<dbReference type="Proteomes" id="UP000430272">
    <property type="component" value="Unassembled WGS sequence"/>
</dbReference>
<protein>
    <recommendedName>
        <fullName evidence="4">GlsB/YeaQ/YmgE family stress response membrane protein</fullName>
    </recommendedName>
</protein>
<evidence type="ECO:0000313" key="3">
    <source>
        <dbReference type="Proteomes" id="UP000430272"/>
    </source>
</evidence>
<gene>
    <name evidence="2" type="ORF">GRI47_13055</name>
</gene>
<evidence type="ECO:0000256" key="1">
    <source>
        <dbReference type="SAM" id="Phobius"/>
    </source>
</evidence>
<feature type="transmembrane region" description="Helical" evidence="1">
    <location>
        <begin position="6"/>
        <end position="21"/>
    </location>
</feature>
<keyword evidence="1" id="KW-1133">Transmembrane helix</keyword>
<evidence type="ECO:0008006" key="4">
    <source>
        <dbReference type="Google" id="ProtNLM"/>
    </source>
</evidence>
<sequence length="84" mass="8541">MGLIILIVVGALLGWLGSIVLRREDRGAILTMIGAGIVGSLLAGAILGNANLLATVGPLDLLWAVLGAIAAIALADVARQRAFR</sequence>
<feature type="transmembrane region" description="Helical" evidence="1">
    <location>
        <begin position="28"/>
        <end position="49"/>
    </location>
</feature>
<keyword evidence="1" id="KW-0472">Membrane</keyword>